<dbReference type="Gene3D" id="3.20.20.100">
    <property type="entry name" value="NADP-dependent oxidoreductase domain"/>
    <property type="match status" value="1"/>
</dbReference>
<protein>
    <submittedName>
        <fullName evidence="2">Aldo/keto reductase</fullName>
    </submittedName>
</protein>
<dbReference type="Proteomes" id="UP001410394">
    <property type="component" value="Unassembled WGS sequence"/>
</dbReference>
<dbReference type="InterPro" id="IPR023210">
    <property type="entry name" value="NADP_OxRdtase_dom"/>
</dbReference>
<dbReference type="PIRSF" id="PIRSF000097">
    <property type="entry name" value="AKR"/>
    <property type="match status" value="1"/>
</dbReference>
<dbReference type="PANTHER" id="PTHR43638">
    <property type="entry name" value="OXIDOREDUCTASE, ALDO/KETO REDUCTASE FAMILY PROTEIN"/>
    <property type="match status" value="1"/>
</dbReference>
<dbReference type="PRINTS" id="PR00069">
    <property type="entry name" value="ALDKETRDTASE"/>
</dbReference>
<dbReference type="Pfam" id="PF00248">
    <property type="entry name" value="Aldo_ket_red"/>
    <property type="match status" value="1"/>
</dbReference>
<proteinExistence type="predicted"/>
<dbReference type="InterPro" id="IPR020471">
    <property type="entry name" value="AKR"/>
</dbReference>
<organism evidence="2 3">
    <name type="scientific">Uliginosibacterium sediminicola</name>
    <dbReference type="NCBI Taxonomy" id="2024550"/>
    <lineage>
        <taxon>Bacteria</taxon>
        <taxon>Pseudomonadati</taxon>
        <taxon>Pseudomonadota</taxon>
        <taxon>Betaproteobacteria</taxon>
        <taxon>Rhodocyclales</taxon>
        <taxon>Zoogloeaceae</taxon>
        <taxon>Uliginosibacterium</taxon>
    </lineage>
</organism>
<keyword evidence="3" id="KW-1185">Reference proteome</keyword>
<feature type="domain" description="NADP-dependent oxidoreductase" evidence="1">
    <location>
        <begin position="15"/>
        <end position="264"/>
    </location>
</feature>
<dbReference type="CDD" id="cd19138">
    <property type="entry name" value="AKR_YeaE"/>
    <property type="match status" value="1"/>
</dbReference>
<sequence>MKQIVLPGGESVPALGLGTWCIGDERKLRGEEIATLQLALDLGLRLIDTAEMYGEGRAESLIGEALLGRRDEAFIVSKVYPHNASRRDAVAACERSLRRLRTEHIDLYLLHWRGSVPLQETLEAFLALQAAGKIRHFGVSNFDLDDMREWAALDGAAATATNQVLYNLGRRGVEWDLLPWQRARSMPLMAYSPIEQGRLLRERKLIDFAARHGFSPSQAALAWLLAQEDVIVIPKTGQRQRLRENLAAAEIQLDAAQLAELEHLYPAPRGAVPLAML</sequence>
<evidence type="ECO:0000313" key="3">
    <source>
        <dbReference type="Proteomes" id="UP001410394"/>
    </source>
</evidence>
<evidence type="ECO:0000259" key="1">
    <source>
        <dbReference type="Pfam" id="PF00248"/>
    </source>
</evidence>
<reference evidence="2 3" key="1">
    <citation type="journal article" date="2018" name="Int. J. Syst. Evol. Microbiol.">
        <title>Uliginosibacterium sediminicola sp. nov., isolated from freshwater sediment.</title>
        <authorList>
            <person name="Hwang W.M."/>
            <person name="Kim S.M."/>
            <person name="Kang K."/>
            <person name="Ahn T.Y."/>
        </authorList>
    </citation>
    <scope>NUCLEOTIDE SEQUENCE [LARGE SCALE GENOMIC DNA]</scope>
    <source>
        <strain evidence="2 3">M1-21</strain>
    </source>
</reference>
<dbReference type="InterPro" id="IPR036812">
    <property type="entry name" value="NAD(P)_OxRdtase_dom_sf"/>
</dbReference>
<name>A0ABU9YXB5_9RHOO</name>
<dbReference type="EMBL" id="JBDIVE010000003">
    <property type="protein sequence ID" value="MEN3068375.1"/>
    <property type="molecule type" value="Genomic_DNA"/>
</dbReference>
<dbReference type="SUPFAM" id="SSF51430">
    <property type="entry name" value="NAD(P)-linked oxidoreductase"/>
    <property type="match status" value="1"/>
</dbReference>
<dbReference type="RefSeq" id="WP_345919144.1">
    <property type="nucleotide sequence ID" value="NZ_JBDIVE010000003.1"/>
</dbReference>
<evidence type="ECO:0000313" key="2">
    <source>
        <dbReference type="EMBL" id="MEN3068375.1"/>
    </source>
</evidence>
<comment type="caution">
    <text evidence="2">The sequence shown here is derived from an EMBL/GenBank/DDBJ whole genome shotgun (WGS) entry which is preliminary data.</text>
</comment>
<dbReference type="PANTHER" id="PTHR43638:SF3">
    <property type="entry name" value="ALDEHYDE REDUCTASE"/>
    <property type="match status" value="1"/>
</dbReference>
<gene>
    <name evidence="2" type="ORF">ABDB84_07780</name>
</gene>
<accession>A0ABU9YXB5</accession>